<evidence type="ECO:0000313" key="4">
    <source>
        <dbReference type="EMBL" id="MBB4928596.1"/>
    </source>
</evidence>
<keyword evidence="1" id="KW-0723">Serine/threonine-protein kinase</keyword>
<keyword evidence="5" id="KW-1185">Reference proteome</keyword>
<dbReference type="EMBL" id="JACHJV010000003">
    <property type="protein sequence ID" value="MBB4928596.1"/>
    <property type="molecule type" value="Genomic_DNA"/>
</dbReference>
<dbReference type="Pfam" id="PF13581">
    <property type="entry name" value="HATPase_c_2"/>
    <property type="match status" value="1"/>
</dbReference>
<reference evidence="4 5" key="1">
    <citation type="submission" date="2020-08" db="EMBL/GenBank/DDBJ databases">
        <title>Sequencing the genomes of 1000 actinobacteria strains.</title>
        <authorList>
            <person name="Klenk H.-P."/>
        </authorList>
    </citation>
    <scope>NUCLEOTIDE SEQUENCE [LARGE SCALE GENOMIC DNA]</scope>
    <source>
        <strain evidence="4 5">DSM 41654</strain>
    </source>
</reference>
<feature type="region of interest" description="Disordered" evidence="2">
    <location>
        <begin position="91"/>
        <end position="147"/>
    </location>
</feature>
<dbReference type="GO" id="GO:0004674">
    <property type="term" value="F:protein serine/threonine kinase activity"/>
    <property type="evidence" value="ECO:0007669"/>
    <property type="project" value="UniProtKB-KW"/>
</dbReference>
<dbReference type="CDD" id="cd16936">
    <property type="entry name" value="HATPase_RsbW-like"/>
    <property type="match status" value="1"/>
</dbReference>
<evidence type="ECO:0000313" key="5">
    <source>
        <dbReference type="Proteomes" id="UP000540506"/>
    </source>
</evidence>
<sequence length="147" mass="15369">MNAPVLIRGLALFGTSGVVGRCLDFTAAALVDFGWLPALDQDGREAAEDVLLVVSELITNACLHAGGPQEIALLLHDGLLRIEVSDADLRPPVPRSFDGAAEGGPAQPGGHGLRVVARVSRSWGSQERGDGKTVWSEVPAPGDLLRT</sequence>
<dbReference type="PANTHER" id="PTHR35526">
    <property type="entry name" value="ANTI-SIGMA-F FACTOR RSBW-RELATED"/>
    <property type="match status" value="1"/>
</dbReference>
<dbReference type="RefSeq" id="WP_184946060.1">
    <property type="nucleotide sequence ID" value="NZ_JACHJV010000003.1"/>
</dbReference>
<dbReference type="Gene3D" id="3.30.565.10">
    <property type="entry name" value="Histidine kinase-like ATPase, C-terminal domain"/>
    <property type="match status" value="1"/>
</dbReference>
<dbReference type="InterPro" id="IPR036890">
    <property type="entry name" value="HATPase_C_sf"/>
</dbReference>
<comment type="caution">
    <text evidence="4">The sequence shown here is derived from an EMBL/GenBank/DDBJ whole genome shotgun (WGS) entry which is preliminary data.</text>
</comment>
<name>A0A7W7RAW1_KITKI</name>
<keyword evidence="1" id="KW-0808">Transferase</keyword>
<proteinExistence type="predicted"/>
<evidence type="ECO:0000256" key="1">
    <source>
        <dbReference type="ARBA" id="ARBA00022527"/>
    </source>
</evidence>
<gene>
    <name evidence="4" type="ORF">FHR34_007693</name>
</gene>
<organism evidence="4 5">
    <name type="scientific">Kitasatospora kifunensis</name>
    <name type="common">Streptomyces kifunensis</name>
    <dbReference type="NCBI Taxonomy" id="58351"/>
    <lineage>
        <taxon>Bacteria</taxon>
        <taxon>Bacillati</taxon>
        <taxon>Actinomycetota</taxon>
        <taxon>Actinomycetes</taxon>
        <taxon>Kitasatosporales</taxon>
        <taxon>Streptomycetaceae</taxon>
        <taxon>Kitasatospora</taxon>
    </lineage>
</organism>
<evidence type="ECO:0000256" key="2">
    <source>
        <dbReference type="SAM" id="MobiDB-lite"/>
    </source>
</evidence>
<dbReference type="AlphaFoldDB" id="A0A7W7RAW1"/>
<dbReference type="InterPro" id="IPR050267">
    <property type="entry name" value="Anti-sigma-factor_SerPK"/>
</dbReference>
<dbReference type="PANTHER" id="PTHR35526:SF3">
    <property type="entry name" value="ANTI-SIGMA-F FACTOR RSBW"/>
    <property type="match status" value="1"/>
</dbReference>
<dbReference type="Proteomes" id="UP000540506">
    <property type="component" value="Unassembled WGS sequence"/>
</dbReference>
<feature type="domain" description="Histidine kinase/HSP90-like ATPase" evidence="3">
    <location>
        <begin position="44"/>
        <end position="135"/>
    </location>
</feature>
<dbReference type="InterPro" id="IPR003594">
    <property type="entry name" value="HATPase_dom"/>
</dbReference>
<evidence type="ECO:0000259" key="3">
    <source>
        <dbReference type="Pfam" id="PF13581"/>
    </source>
</evidence>
<keyword evidence="1" id="KW-0418">Kinase</keyword>
<dbReference type="SUPFAM" id="SSF55874">
    <property type="entry name" value="ATPase domain of HSP90 chaperone/DNA topoisomerase II/histidine kinase"/>
    <property type="match status" value="1"/>
</dbReference>
<accession>A0A7W7RAW1</accession>
<protein>
    <recommendedName>
        <fullName evidence="3">Histidine kinase/HSP90-like ATPase domain-containing protein</fullName>
    </recommendedName>
</protein>